<evidence type="ECO:0000256" key="1">
    <source>
        <dbReference type="PROSITE-ProRule" id="PRU00339"/>
    </source>
</evidence>
<sequence>MLKIDKIHKNEWCFSEPYDSRSSFEEFEVVLELMDAGKLEQSEKKLKHFIKKHPYHIDAWHHLSLIYAWQGFELEAYLAAREAVRIGVEALPTTFKWKSSKIEWGHLENRPFLRACHHLGLILHERKETEKAIEIFEKILSVCPNDNIGIRLYLPLLWFESNDIDSIISHCKKHNDTYMPEIAYNLPLALMMKGDFEAAESLIKEAIDNLPLVAKELLKKRHTKPKSNAFGGITLGGTDQAYEYWKNYGLFWKGKKEYLEFIKKIKV</sequence>
<dbReference type="Pfam" id="PF04910">
    <property type="entry name" value="Tcf25"/>
    <property type="match status" value="1"/>
</dbReference>
<dbReference type="EMBL" id="FNJI01000029">
    <property type="protein sequence ID" value="SDP61221.1"/>
    <property type="molecule type" value="Genomic_DNA"/>
</dbReference>
<reference evidence="2 3" key="1">
    <citation type="submission" date="2016-10" db="EMBL/GenBank/DDBJ databases">
        <authorList>
            <person name="de Groot N.N."/>
        </authorList>
    </citation>
    <scope>NUCLEOTIDE SEQUENCE [LARGE SCALE GENOMIC DNA]</scope>
    <source>
        <strain evidence="2 3">DSM 12130</strain>
    </source>
</reference>
<dbReference type="InterPro" id="IPR011990">
    <property type="entry name" value="TPR-like_helical_dom_sf"/>
</dbReference>
<dbReference type="AlphaFoldDB" id="A0A1H0U503"/>
<proteinExistence type="predicted"/>
<gene>
    <name evidence="2" type="ORF">SAMN05660330_03376</name>
</gene>
<dbReference type="Gene3D" id="1.25.40.10">
    <property type="entry name" value="Tetratricopeptide repeat domain"/>
    <property type="match status" value="1"/>
</dbReference>
<dbReference type="RefSeq" id="WP_092224948.1">
    <property type="nucleotide sequence ID" value="NZ_FNJI01000029.1"/>
</dbReference>
<feature type="repeat" description="TPR" evidence="1">
    <location>
        <begin position="113"/>
        <end position="146"/>
    </location>
</feature>
<dbReference type="InterPro" id="IPR006994">
    <property type="entry name" value="TCF25/Rqc1"/>
</dbReference>
<evidence type="ECO:0000313" key="3">
    <source>
        <dbReference type="Proteomes" id="UP000199073"/>
    </source>
</evidence>
<dbReference type="OrthoDB" id="6399948at2"/>
<keyword evidence="3" id="KW-1185">Reference proteome</keyword>
<dbReference type="SMART" id="SM00028">
    <property type="entry name" value="TPR"/>
    <property type="match status" value="2"/>
</dbReference>
<dbReference type="SUPFAM" id="SSF48452">
    <property type="entry name" value="TPR-like"/>
    <property type="match status" value="1"/>
</dbReference>
<dbReference type="PROSITE" id="PS50005">
    <property type="entry name" value="TPR"/>
    <property type="match status" value="1"/>
</dbReference>
<organism evidence="2 3">
    <name type="scientific">Desulforhopalus singaporensis</name>
    <dbReference type="NCBI Taxonomy" id="91360"/>
    <lineage>
        <taxon>Bacteria</taxon>
        <taxon>Pseudomonadati</taxon>
        <taxon>Thermodesulfobacteriota</taxon>
        <taxon>Desulfobulbia</taxon>
        <taxon>Desulfobulbales</taxon>
        <taxon>Desulfocapsaceae</taxon>
        <taxon>Desulforhopalus</taxon>
    </lineage>
</organism>
<name>A0A1H0U503_9BACT</name>
<evidence type="ECO:0000313" key="2">
    <source>
        <dbReference type="EMBL" id="SDP61221.1"/>
    </source>
</evidence>
<dbReference type="Proteomes" id="UP000199073">
    <property type="component" value="Unassembled WGS sequence"/>
</dbReference>
<dbReference type="InterPro" id="IPR019734">
    <property type="entry name" value="TPR_rpt"/>
</dbReference>
<dbReference type="STRING" id="91360.SAMN05660330_03376"/>
<keyword evidence="1" id="KW-0802">TPR repeat</keyword>
<accession>A0A1H0U503</accession>
<protein>
    <recommendedName>
        <fullName evidence="4">Tetratricopeptide repeat-containing protein</fullName>
    </recommendedName>
</protein>
<evidence type="ECO:0008006" key="4">
    <source>
        <dbReference type="Google" id="ProtNLM"/>
    </source>
</evidence>